<organism evidence="2 3">
    <name type="scientific">Tanacetum coccineum</name>
    <dbReference type="NCBI Taxonomy" id="301880"/>
    <lineage>
        <taxon>Eukaryota</taxon>
        <taxon>Viridiplantae</taxon>
        <taxon>Streptophyta</taxon>
        <taxon>Embryophyta</taxon>
        <taxon>Tracheophyta</taxon>
        <taxon>Spermatophyta</taxon>
        <taxon>Magnoliopsida</taxon>
        <taxon>eudicotyledons</taxon>
        <taxon>Gunneridae</taxon>
        <taxon>Pentapetalae</taxon>
        <taxon>asterids</taxon>
        <taxon>campanulids</taxon>
        <taxon>Asterales</taxon>
        <taxon>Asteraceae</taxon>
        <taxon>Asteroideae</taxon>
        <taxon>Anthemideae</taxon>
        <taxon>Anthemidinae</taxon>
        <taxon>Tanacetum</taxon>
    </lineage>
</organism>
<name>A0ABQ5A5H7_9ASTR</name>
<keyword evidence="3" id="KW-1185">Reference proteome</keyword>
<gene>
    <name evidence="2" type="ORF">Tco_0804500</name>
</gene>
<feature type="compositionally biased region" description="Basic and acidic residues" evidence="1">
    <location>
        <begin position="460"/>
        <end position="474"/>
    </location>
</feature>
<reference evidence="2" key="2">
    <citation type="submission" date="2022-01" db="EMBL/GenBank/DDBJ databases">
        <authorList>
            <person name="Yamashiro T."/>
            <person name="Shiraishi A."/>
            <person name="Satake H."/>
            <person name="Nakayama K."/>
        </authorList>
    </citation>
    <scope>NUCLEOTIDE SEQUENCE</scope>
</reference>
<dbReference type="EMBL" id="BQNB010011970">
    <property type="protein sequence ID" value="GJS97532.1"/>
    <property type="molecule type" value="Genomic_DNA"/>
</dbReference>
<dbReference type="Proteomes" id="UP001151760">
    <property type="component" value="Unassembled WGS sequence"/>
</dbReference>
<feature type="region of interest" description="Disordered" evidence="1">
    <location>
        <begin position="436"/>
        <end position="476"/>
    </location>
</feature>
<evidence type="ECO:0000313" key="3">
    <source>
        <dbReference type="Proteomes" id="UP001151760"/>
    </source>
</evidence>
<feature type="compositionally biased region" description="Basic residues" evidence="1">
    <location>
        <begin position="448"/>
        <end position="459"/>
    </location>
</feature>
<comment type="caution">
    <text evidence="2">The sequence shown here is derived from an EMBL/GenBank/DDBJ whole genome shotgun (WGS) entry which is preliminary data.</text>
</comment>
<accession>A0ABQ5A5H7</accession>
<evidence type="ECO:0000256" key="1">
    <source>
        <dbReference type="SAM" id="MobiDB-lite"/>
    </source>
</evidence>
<reference evidence="2" key="1">
    <citation type="journal article" date="2022" name="Int. J. Mol. Sci.">
        <title>Draft Genome of Tanacetum Coccineum: Genomic Comparison of Closely Related Tanacetum-Family Plants.</title>
        <authorList>
            <person name="Yamashiro T."/>
            <person name="Shiraishi A."/>
            <person name="Nakayama K."/>
            <person name="Satake H."/>
        </authorList>
    </citation>
    <scope>NUCLEOTIDE SEQUENCE</scope>
</reference>
<sequence>MMKGSDIGIQDKKAKFFNEWERFTSTDGESIESYYHCFLKLMNDFKRNKNFQGKIASNLKFLNNLQPEWRRHAEVNELRAERLARAHYPLALMNLGVQKVGNQNGLIVIPGIANPNANQNRNGIVIASRAEDSVDNAPVYESDGSTEVHHSESYYDNDIFNMFTQDGQYTKLLQPILKPYHVQQNDNNVISTVSSMGQSRGIVYQNPAASEETRALYDSLYNKLAIEVEKVNMVNHKMKETNAELTTEPARYKNQEKCFEINQEKYDKLERYAARRRQSVENVQTYTRRSRLVSTVDVSTDSEFGSTAGVKAENKGKAIMQECEAPKNIKRSSSSNECLMRNSSERGLKINKQFKAEHQQEKSDFEIALELQKQLDEREEVVAQAHNIDWSNPVVLRYNTLQNRPFSVAEAMKNIYKDIRPIFERVWDQNQDFVPKDSDIEKKQPARGSRKKSLARKRARETLSEESAKKQKLEDDTEKEELQVYLNIVPEEESLNIESLATKQDVMELYRLVKERFQTASPEGYDLLLWGDLKTMIEPNEEDKIRHQQDWNLIN</sequence>
<protein>
    <submittedName>
        <fullName evidence="2">Uncharacterized protein</fullName>
    </submittedName>
</protein>
<evidence type="ECO:0000313" key="2">
    <source>
        <dbReference type="EMBL" id="GJS97532.1"/>
    </source>
</evidence>
<proteinExistence type="predicted"/>